<gene>
    <name evidence="2" type="ORF">M9Y10_005265</name>
</gene>
<evidence type="ECO:0008006" key="4">
    <source>
        <dbReference type="Google" id="ProtNLM"/>
    </source>
</evidence>
<accession>A0ABR2JL59</accession>
<dbReference type="Proteomes" id="UP001470230">
    <property type="component" value="Unassembled WGS sequence"/>
</dbReference>
<proteinExistence type="predicted"/>
<protein>
    <recommendedName>
        <fullName evidence="4">Exostosin GT47 domain-containing protein</fullName>
    </recommendedName>
</protein>
<evidence type="ECO:0000313" key="2">
    <source>
        <dbReference type="EMBL" id="KAK8878490.1"/>
    </source>
</evidence>
<organism evidence="2 3">
    <name type="scientific">Tritrichomonas musculus</name>
    <dbReference type="NCBI Taxonomy" id="1915356"/>
    <lineage>
        <taxon>Eukaryota</taxon>
        <taxon>Metamonada</taxon>
        <taxon>Parabasalia</taxon>
        <taxon>Tritrichomonadida</taxon>
        <taxon>Tritrichomonadidae</taxon>
        <taxon>Tritrichomonas</taxon>
    </lineage>
</organism>
<feature type="transmembrane region" description="Helical" evidence="1">
    <location>
        <begin position="12"/>
        <end position="32"/>
    </location>
</feature>
<evidence type="ECO:0000313" key="3">
    <source>
        <dbReference type="Proteomes" id="UP001470230"/>
    </source>
</evidence>
<evidence type="ECO:0000256" key="1">
    <source>
        <dbReference type="SAM" id="Phobius"/>
    </source>
</evidence>
<comment type="caution">
    <text evidence="2">The sequence shown here is derived from an EMBL/GenBank/DDBJ whole genome shotgun (WGS) entry which is preliminary data.</text>
</comment>
<keyword evidence="3" id="KW-1185">Reference proteome</keyword>
<keyword evidence="1" id="KW-0472">Membrane</keyword>
<keyword evidence="1" id="KW-1133">Transmembrane helix</keyword>
<keyword evidence="1" id="KW-0812">Transmembrane</keyword>
<name>A0ABR2JL59_9EUKA</name>
<sequence>MKSLPFNTYHLFFYIVIYFVGLFFSHIFSRTFQENSHWIKWINNITELHEMVMKCMKDADSPYGFKYLKLHSEKERITEYHRILNATAYYRTWPPKRWSHYRGPWIEDSWISYFCCERPISAFGPFIPLFITWFNIFKRDKPNYQTHLKKILKELKKDFVYITVSSNDLGVEGLYKGHSTPLPQNLFVISASGKGHVPCLMHLKDIYPVSFLPQKYAMAFAGKLTRWQRKRILNESKTLLGNLLYSNRTSDWLLRYRQSGLIMSPRGYARGCFRTAEIFQLGMVPVMIFDDFPWVPYWNSSFPWKDVGFVYLRKEIPQMAKMVKEISQKRIKFMRSVILKYRNSHFTLNATLKQIEMFMKYGFAMSDLRCTQFYKQS</sequence>
<reference evidence="2 3" key="1">
    <citation type="submission" date="2024-04" db="EMBL/GenBank/DDBJ databases">
        <title>Tritrichomonas musculus Genome.</title>
        <authorList>
            <person name="Alves-Ferreira E."/>
            <person name="Grigg M."/>
            <person name="Lorenzi H."/>
            <person name="Galac M."/>
        </authorList>
    </citation>
    <scope>NUCLEOTIDE SEQUENCE [LARGE SCALE GENOMIC DNA]</scope>
    <source>
        <strain evidence="2 3">EAF2021</strain>
    </source>
</reference>
<dbReference type="EMBL" id="JAPFFF010000011">
    <property type="protein sequence ID" value="KAK8878490.1"/>
    <property type="molecule type" value="Genomic_DNA"/>
</dbReference>